<organism evidence="4 5">
    <name type="scientific">Corynebacterium uterequi</name>
    <dbReference type="NCBI Taxonomy" id="1072256"/>
    <lineage>
        <taxon>Bacteria</taxon>
        <taxon>Bacillati</taxon>
        <taxon>Actinomycetota</taxon>
        <taxon>Actinomycetes</taxon>
        <taxon>Mycobacteriales</taxon>
        <taxon>Corynebacteriaceae</taxon>
        <taxon>Corynebacterium</taxon>
    </lineage>
</organism>
<evidence type="ECO:0000313" key="4">
    <source>
        <dbReference type="EMBL" id="AKK12031.1"/>
    </source>
</evidence>
<feature type="transmembrane region" description="Helical" evidence="2">
    <location>
        <begin position="159"/>
        <end position="183"/>
    </location>
</feature>
<evidence type="ECO:0000256" key="2">
    <source>
        <dbReference type="SAM" id="Phobius"/>
    </source>
</evidence>
<evidence type="ECO:0000256" key="3">
    <source>
        <dbReference type="SAM" id="SignalP"/>
    </source>
</evidence>
<dbReference type="Proteomes" id="UP000035548">
    <property type="component" value="Chromosome"/>
</dbReference>
<protein>
    <submittedName>
        <fullName evidence="4">Uncharacterized protein</fullName>
    </submittedName>
</protein>
<feature type="transmembrane region" description="Helical" evidence="2">
    <location>
        <begin position="326"/>
        <end position="350"/>
    </location>
</feature>
<keyword evidence="2" id="KW-1133">Transmembrane helix</keyword>
<evidence type="ECO:0000256" key="1">
    <source>
        <dbReference type="SAM" id="MobiDB-lite"/>
    </source>
</evidence>
<dbReference type="AlphaFoldDB" id="A0A0G3HFA0"/>
<feature type="transmembrane region" description="Helical" evidence="2">
    <location>
        <begin position="109"/>
        <end position="127"/>
    </location>
</feature>
<accession>A0A0G3HFA0</accession>
<reference evidence="4 5" key="1">
    <citation type="journal article" date="2015" name="Genome Announc.">
        <title>Virulence Factor Genes Detected in the Complete Genome Sequence of Corynebacterium uterequi DSM 45634, Isolated from the Uterus of a Maiden Mare.</title>
        <authorList>
            <person name="Ruckert C."/>
            <person name="Kriete M."/>
            <person name="Jaenicke S."/>
            <person name="Winkler A."/>
            <person name="Tauch A."/>
        </authorList>
    </citation>
    <scope>NUCLEOTIDE SEQUENCE [LARGE SCALE GENOMIC DNA]</scope>
    <source>
        <strain evidence="4 5">DSM 45634</strain>
    </source>
</reference>
<keyword evidence="3" id="KW-0732">Signal</keyword>
<feature type="chain" id="PRO_5039279140" evidence="3">
    <location>
        <begin position="27"/>
        <end position="536"/>
    </location>
</feature>
<gene>
    <name evidence="4" type="ORF">CUTER_10335</name>
</gene>
<keyword evidence="2" id="KW-0472">Membrane</keyword>
<keyword evidence="2" id="KW-0812">Transmembrane</keyword>
<reference evidence="5" key="2">
    <citation type="submission" date="2015-05" db="EMBL/GenBank/DDBJ databases">
        <title>Complete genome sequence of Corynebacterium uterequi DSM 45634, isolated from the uterus of a maiden mare.</title>
        <authorList>
            <person name="Ruckert C."/>
            <person name="Albersmeier A."/>
            <person name="Winkler A."/>
            <person name="Tauch A."/>
        </authorList>
    </citation>
    <scope>NUCLEOTIDE SEQUENCE [LARGE SCALE GENOMIC DNA]</scope>
    <source>
        <strain evidence="5">DSM 45634</strain>
    </source>
</reference>
<feature type="transmembrane region" description="Helical" evidence="2">
    <location>
        <begin position="254"/>
        <end position="274"/>
    </location>
</feature>
<dbReference type="KEGG" id="cut:CUTER_10335"/>
<feature type="transmembrane region" description="Helical" evidence="2">
    <location>
        <begin position="189"/>
        <end position="210"/>
    </location>
</feature>
<proteinExistence type="predicted"/>
<sequence length="536" mass="54027">MAKGITRALLIAWAVLLAGALTHPLAAPGDLALRDMLVLDTPGISNAAFGLGDLPARNAPQDAVLAVVGQALDASWVARVIIWSAALGGAFGAWWLAAVTRSRAGLGQSAAAVAAAMAVAVWNPFAVERLLQGQWSLVVAAWLLPLVAAAALSGRPWVAAVAVWAASLTPTGALTGGAVAVAAARSGRARAGLTLVTALASLPWVVPGVLSDAHGTTLAGSAAAFAPRAERFVGTAGTLLGLGGIWNAEAVPFSRSAGFAVFGVALAVILATAWPRVARGLRLLVIIGLGGAAVSWLAPDVLGIIVSDVPGGGLLRDGHKLVMLALPGYAALASALSPRMAVAALACALLQIPDASLAVRELAPVAVPVDERLVTKADGRDVFIPGRAALARRADGEVIVDPYAKALSLVESGKLIVDGRPTDLDSPRYAAADKAWAAGDLGQLAALGVGVVAVPEDADSFRVVETGAPARLDPLGPALLGAWLLLGAALSAGCVRSVRAAQRTAGRSSPRSSGRHAAGRSRPSGGAERRRRAARG</sequence>
<dbReference type="STRING" id="1072256.CUTER_10335"/>
<feature type="signal peptide" evidence="3">
    <location>
        <begin position="1"/>
        <end position="26"/>
    </location>
</feature>
<keyword evidence="5" id="KW-1185">Reference proteome</keyword>
<dbReference type="EMBL" id="CP011546">
    <property type="protein sequence ID" value="AKK12031.1"/>
    <property type="molecule type" value="Genomic_DNA"/>
</dbReference>
<evidence type="ECO:0000313" key="5">
    <source>
        <dbReference type="Proteomes" id="UP000035548"/>
    </source>
</evidence>
<feature type="transmembrane region" description="Helical" evidence="2">
    <location>
        <begin position="133"/>
        <end position="152"/>
    </location>
</feature>
<feature type="transmembrane region" description="Helical" evidence="2">
    <location>
        <begin position="76"/>
        <end position="97"/>
    </location>
</feature>
<feature type="transmembrane region" description="Helical" evidence="2">
    <location>
        <begin position="231"/>
        <end position="248"/>
    </location>
</feature>
<feature type="transmembrane region" description="Helical" evidence="2">
    <location>
        <begin position="281"/>
        <end position="306"/>
    </location>
</feature>
<feature type="region of interest" description="Disordered" evidence="1">
    <location>
        <begin position="502"/>
        <end position="536"/>
    </location>
</feature>
<name>A0A0G3HFA0_9CORY</name>